<proteinExistence type="inferred from homology"/>
<dbReference type="PANTHER" id="PTHR24302:SF15">
    <property type="entry name" value="FATTY-ACID PEROXYGENASE"/>
    <property type="match status" value="1"/>
</dbReference>
<evidence type="ECO:0000256" key="1">
    <source>
        <dbReference type="ARBA" id="ARBA00010617"/>
    </source>
</evidence>
<dbReference type="Proteomes" id="UP000028875">
    <property type="component" value="Unassembled WGS sequence"/>
</dbReference>
<dbReference type="InterPro" id="IPR036396">
    <property type="entry name" value="Cyt_P450_sf"/>
</dbReference>
<dbReference type="AlphaFoldDB" id="A0A024Q7F5"/>
<accession>A0A024Q7F5</accession>
<dbReference type="InterPro" id="IPR001128">
    <property type="entry name" value="Cyt_P450"/>
</dbReference>
<comment type="cofactor">
    <cofactor evidence="6">
        <name>heme</name>
        <dbReference type="ChEBI" id="CHEBI:30413"/>
    </cofactor>
</comment>
<dbReference type="GO" id="GO:0005506">
    <property type="term" value="F:iron ion binding"/>
    <property type="evidence" value="ECO:0007669"/>
    <property type="project" value="InterPro"/>
</dbReference>
<dbReference type="Pfam" id="PF00067">
    <property type="entry name" value="p450"/>
    <property type="match status" value="1"/>
</dbReference>
<dbReference type="CDD" id="cd11067">
    <property type="entry name" value="CYP152"/>
    <property type="match status" value="1"/>
</dbReference>
<dbReference type="GO" id="GO:0016705">
    <property type="term" value="F:oxidoreductase activity, acting on paired donors, with incorporation or reduction of molecular oxygen"/>
    <property type="evidence" value="ECO:0007669"/>
    <property type="project" value="InterPro"/>
</dbReference>
<evidence type="ECO:0000256" key="3">
    <source>
        <dbReference type="ARBA" id="ARBA00022723"/>
    </source>
</evidence>
<keyword evidence="5 6" id="KW-0408">Iron</keyword>
<dbReference type="GO" id="GO:0020037">
    <property type="term" value="F:heme binding"/>
    <property type="evidence" value="ECO:0007669"/>
    <property type="project" value="InterPro"/>
</dbReference>
<dbReference type="SUPFAM" id="SSF48264">
    <property type="entry name" value="Cytochrome P450"/>
    <property type="match status" value="1"/>
</dbReference>
<evidence type="ECO:0000256" key="2">
    <source>
        <dbReference type="ARBA" id="ARBA00022617"/>
    </source>
</evidence>
<dbReference type="PANTHER" id="PTHR24302">
    <property type="entry name" value="CYTOCHROME P450 FAMILY 3"/>
    <property type="match status" value="1"/>
</dbReference>
<dbReference type="Gene3D" id="1.10.630.10">
    <property type="entry name" value="Cytochrome P450"/>
    <property type="match status" value="1"/>
</dbReference>
<evidence type="ECO:0000313" key="7">
    <source>
        <dbReference type="EMBL" id="CDQ38150.1"/>
    </source>
</evidence>
<evidence type="ECO:0000313" key="8">
    <source>
        <dbReference type="Proteomes" id="UP000028875"/>
    </source>
</evidence>
<dbReference type="STRING" id="1462526.BN990_00417"/>
<dbReference type="PRINTS" id="PR00463">
    <property type="entry name" value="EP450I"/>
</dbReference>
<feature type="binding site" description="axial binding residue" evidence="6">
    <location>
        <position position="363"/>
    </location>
    <ligand>
        <name>heme</name>
        <dbReference type="ChEBI" id="CHEBI:30413"/>
    </ligand>
    <ligandPart>
        <name>Fe</name>
        <dbReference type="ChEBI" id="CHEBI:18248"/>
    </ligandPart>
</feature>
<evidence type="ECO:0000256" key="4">
    <source>
        <dbReference type="ARBA" id="ARBA00023002"/>
    </source>
</evidence>
<evidence type="ECO:0000256" key="5">
    <source>
        <dbReference type="ARBA" id="ARBA00023004"/>
    </source>
</evidence>
<reference evidence="7 8" key="1">
    <citation type="submission" date="2014-03" db="EMBL/GenBank/DDBJ databases">
        <authorList>
            <person name="Urmite Genomes U."/>
        </authorList>
    </citation>
    <scope>NUCLEOTIDE SEQUENCE [LARGE SCALE GENOMIC DNA]</scope>
    <source>
        <strain evidence="7 8">Vm-5</strain>
    </source>
</reference>
<keyword evidence="4" id="KW-0560">Oxidoreductase</keyword>
<comment type="caution">
    <text evidence="7">The sequence shown here is derived from an EMBL/GenBank/DDBJ whole genome shotgun (WGS) entry which is preliminary data.</text>
</comment>
<keyword evidence="2 6" id="KW-0349">Heme</keyword>
<evidence type="ECO:0000256" key="6">
    <source>
        <dbReference type="PIRSR" id="PIRSR602401-1"/>
    </source>
</evidence>
<dbReference type="InterPro" id="IPR002401">
    <property type="entry name" value="Cyt_P450_E_grp-I"/>
</dbReference>
<dbReference type="InterPro" id="IPR050705">
    <property type="entry name" value="Cytochrome_P450_3A"/>
</dbReference>
<name>A0A024Q7F5_9BACI</name>
<reference evidence="8" key="2">
    <citation type="submission" date="2014-05" db="EMBL/GenBank/DDBJ databases">
        <title>Draft genome sequence of Virgibacillus massiliensis Vm-5.</title>
        <authorList>
            <person name="Khelaifia S."/>
            <person name="Croce O."/>
            <person name="Lagier J.C."/>
            <person name="Raoult D."/>
        </authorList>
    </citation>
    <scope>NUCLEOTIDE SEQUENCE [LARGE SCALE GENOMIC DNA]</scope>
    <source>
        <strain evidence="8">Vm-5</strain>
    </source>
</reference>
<dbReference type="EMBL" id="CCDP010000001">
    <property type="protein sequence ID" value="CDQ38150.1"/>
    <property type="molecule type" value="Genomic_DNA"/>
</dbReference>
<keyword evidence="8" id="KW-1185">Reference proteome</keyword>
<dbReference type="eggNOG" id="COG2124">
    <property type="taxonomic scope" value="Bacteria"/>
</dbReference>
<comment type="similarity">
    <text evidence="1">Belongs to the cytochrome P450 family.</text>
</comment>
<protein>
    <submittedName>
        <fullName evidence="7">Fatty-acid peroxygenase</fullName>
    </submittedName>
</protein>
<sequence length="418" mass="48599">MVLPKESGLDHSVNLLKEGYCFIPNRMRASNTSVIQTRLLGQKVICIRGQEAAELFYNQDLFKRQGAAPRRILKSLFGKGGVQGLDEQAHKHRKALFMDLMTCDSLKKIKQIAEKQWEIAIKRWEAIEEVELFHELEKLMCITACQWTGVPIRAINLHTRTSDLSAMIDAFGAAGPRHWRGRIARKRAEKWITYIVEEVRHSNIIIDSNTPLYKITWHRDLSGELLDVHTAAVEVLNLLRPITAIGRFITFSTLALYEFPEAKQEIMSGDNRDQNKEMFVQEVRRYYPFAPFTGARVNRDFTWNHVLFKKNTLVLLDIYGTNHDSTLWENPYTFNPKRFLKWEGNPFNFIPQGGGEYDLGHRCAGEWITIELMKSSLHFLTERMSYEIPEQDLRYSLKRMPAIPANRLIINHVRRCSY</sequence>
<keyword evidence="3 6" id="KW-0479">Metal-binding</keyword>
<gene>
    <name evidence="7" type="primary">cypC</name>
    <name evidence="7" type="ORF">BN990_00417</name>
</gene>
<organism evidence="7 8">
    <name type="scientific">Virgibacillus massiliensis</name>
    <dbReference type="NCBI Taxonomy" id="1462526"/>
    <lineage>
        <taxon>Bacteria</taxon>
        <taxon>Bacillati</taxon>
        <taxon>Bacillota</taxon>
        <taxon>Bacilli</taxon>
        <taxon>Bacillales</taxon>
        <taxon>Bacillaceae</taxon>
        <taxon>Virgibacillus</taxon>
    </lineage>
</organism>
<dbReference type="RefSeq" id="WP_021289976.1">
    <property type="nucleotide sequence ID" value="NZ_BNER01000001.1"/>
</dbReference>
<dbReference type="GO" id="GO:0004497">
    <property type="term" value="F:monooxygenase activity"/>
    <property type="evidence" value="ECO:0007669"/>
    <property type="project" value="InterPro"/>
</dbReference>